<accession>A0ABR5AZH4</accession>
<organism evidence="2 3">
    <name type="scientific">Bacillus badius</name>
    <dbReference type="NCBI Taxonomy" id="1455"/>
    <lineage>
        <taxon>Bacteria</taxon>
        <taxon>Bacillati</taxon>
        <taxon>Bacillota</taxon>
        <taxon>Bacilli</taxon>
        <taxon>Bacillales</taxon>
        <taxon>Bacillaceae</taxon>
        <taxon>Pseudobacillus</taxon>
    </lineage>
</organism>
<dbReference type="PROSITE" id="PS51257">
    <property type="entry name" value="PROKAR_LIPOPROTEIN"/>
    <property type="match status" value="1"/>
</dbReference>
<protein>
    <recommendedName>
        <fullName evidence="4">Lipoprotein</fullName>
    </recommendedName>
</protein>
<keyword evidence="3" id="KW-1185">Reference proteome</keyword>
<feature type="region of interest" description="Disordered" evidence="1">
    <location>
        <begin position="43"/>
        <end position="64"/>
    </location>
</feature>
<name>A0ABR5AZH4_BACBA</name>
<sequence>MENLLKSCLGCLGLFILLSLVIGGCTSYFSIKEYDKTNVSVSEKAGEETSNHEADEAVSKEKGNWQSKLQEVAASSKTKTEKLNEVSFYAQGYKASGSERTEFENHIVNEYKTGKYLADIENDEYMLTNLFKAKVVNTHYNHQGQKNTPIALFALDFWQNTKYTYQRILDADSHEVQANEEQMDKALAKR</sequence>
<gene>
    <name evidence="2" type="ORF">SD77_2601</name>
</gene>
<dbReference type="RefSeq" id="WP_052475102.1">
    <property type="nucleotide sequence ID" value="NZ_JARTHD010000063.1"/>
</dbReference>
<evidence type="ECO:0008006" key="4">
    <source>
        <dbReference type="Google" id="ProtNLM"/>
    </source>
</evidence>
<reference evidence="2 3" key="1">
    <citation type="submission" date="2015-01" db="EMBL/GenBank/DDBJ databases">
        <title>Genome Assembly of Bacillus badius MTCC 1458.</title>
        <authorList>
            <person name="Verma A."/>
            <person name="Khatri I."/>
            <person name="Mual P."/>
            <person name="Subramanian S."/>
            <person name="Krishnamurthi S."/>
        </authorList>
    </citation>
    <scope>NUCLEOTIDE SEQUENCE [LARGE SCALE GENOMIC DNA]</scope>
    <source>
        <strain evidence="2 3">MTCC 1458</strain>
    </source>
</reference>
<evidence type="ECO:0000313" key="2">
    <source>
        <dbReference type="EMBL" id="KIL80147.1"/>
    </source>
</evidence>
<dbReference type="EMBL" id="JXLP01000002">
    <property type="protein sequence ID" value="KIL80147.1"/>
    <property type="molecule type" value="Genomic_DNA"/>
</dbReference>
<evidence type="ECO:0000313" key="3">
    <source>
        <dbReference type="Proteomes" id="UP000031982"/>
    </source>
</evidence>
<evidence type="ECO:0000256" key="1">
    <source>
        <dbReference type="SAM" id="MobiDB-lite"/>
    </source>
</evidence>
<proteinExistence type="predicted"/>
<comment type="caution">
    <text evidence="2">The sequence shown here is derived from an EMBL/GenBank/DDBJ whole genome shotgun (WGS) entry which is preliminary data.</text>
</comment>
<feature type="compositionally biased region" description="Basic and acidic residues" evidence="1">
    <location>
        <begin position="44"/>
        <end position="63"/>
    </location>
</feature>
<dbReference type="Proteomes" id="UP000031982">
    <property type="component" value="Unassembled WGS sequence"/>
</dbReference>